<sequence>MDKLNAIQDDIYSKINKAQINYKKSPKSRITKSYVQTRLESLESWWSTFVQTHQKIINDTFELAEELYIDYKSELKETLEDLSPQTSSSNSGTDRVVSKVDRSCVKLPKIAIPIFTGKYTEWTTFHDLFVSLIHKNTSLDNVQKLHYLKSHLSGEADQLLRHIPITSDNYLTCWEQLTSRYSNKRYIANCILERFMSLKSIHFESSGALKELLDTTNETLNGLQNLGVKTENWDILVIYILSHKLDSESRKQWEDKISDVTKDLPTLTQFKEFLEHRFRALEFLDHKSGAEVYGQILLEGLIKGPVGSPVAQNTRLGWILSGKVQAKNSTSNDDHIINMHLQVSEDEILRKFWEIESEP</sequence>
<evidence type="ECO:0008006" key="3">
    <source>
        <dbReference type="Google" id="ProtNLM"/>
    </source>
</evidence>
<evidence type="ECO:0000313" key="2">
    <source>
        <dbReference type="Proteomes" id="UP001549921"/>
    </source>
</evidence>
<organism evidence="1 2">
    <name type="scientific">Loxostege sticticalis</name>
    <name type="common">Beet webworm moth</name>
    <dbReference type="NCBI Taxonomy" id="481309"/>
    <lineage>
        <taxon>Eukaryota</taxon>
        <taxon>Metazoa</taxon>
        <taxon>Ecdysozoa</taxon>
        <taxon>Arthropoda</taxon>
        <taxon>Hexapoda</taxon>
        <taxon>Insecta</taxon>
        <taxon>Pterygota</taxon>
        <taxon>Neoptera</taxon>
        <taxon>Endopterygota</taxon>
        <taxon>Lepidoptera</taxon>
        <taxon>Glossata</taxon>
        <taxon>Ditrysia</taxon>
        <taxon>Pyraloidea</taxon>
        <taxon>Crambidae</taxon>
        <taxon>Pyraustinae</taxon>
        <taxon>Loxostege</taxon>
    </lineage>
</organism>
<evidence type="ECO:0000313" key="1">
    <source>
        <dbReference type="EMBL" id="KAL0822415.1"/>
    </source>
</evidence>
<name>A0ABD0SRF3_LOXSC</name>
<dbReference type="Proteomes" id="UP001549921">
    <property type="component" value="Unassembled WGS sequence"/>
</dbReference>
<dbReference type="InterPro" id="IPR005312">
    <property type="entry name" value="DUF1759"/>
</dbReference>
<accession>A0ABD0SRF3</accession>
<dbReference type="PANTHER" id="PTHR47331">
    <property type="entry name" value="PHD-TYPE DOMAIN-CONTAINING PROTEIN"/>
    <property type="match status" value="1"/>
</dbReference>
<dbReference type="AlphaFoldDB" id="A0ABD0SRF3"/>
<dbReference type="EMBL" id="JBEDNZ010000016">
    <property type="protein sequence ID" value="KAL0822415.1"/>
    <property type="molecule type" value="Genomic_DNA"/>
</dbReference>
<dbReference type="Pfam" id="PF03564">
    <property type="entry name" value="DUF1759"/>
    <property type="match status" value="1"/>
</dbReference>
<protein>
    <recommendedName>
        <fullName evidence="3">Peptidase aspartic putative domain-containing protein</fullName>
    </recommendedName>
</protein>
<reference evidence="1 2" key="1">
    <citation type="submission" date="2024-06" db="EMBL/GenBank/DDBJ databases">
        <title>A chromosome-level genome assembly of beet webworm, Loxostege sticticalis.</title>
        <authorList>
            <person name="Zhang Y."/>
        </authorList>
    </citation>
    <scope>NUCLEOTIDE SEQUENCE [LARGE SCALE GENOMIC DNA]</scope>
    <source>
        <strain evidence="1">AQ028</strain>
        <tissue evidence="1">Male pupae</tissue>
    </source>
</reference>
<dbReference type="PANTHER" id="PTHR47331:SF4">
    <property type="entry name" value="PEPTIDASE S1 DOMAIN-CONTAINING PROTEIN"/>
    <property type="match status" value="1"/>
</dbReference>
<gene>
    <name evidence="1" type="ORF">ABMA28_004490</name>
</gene>
<comment type="caution">
    <text evidence="1">The sequence shown here is derived from an EMBL/GenBank/DDBJ whole genome shotgun (WGS) entry which is preliminary data.</text>
</comment>
<proteinExistence type="predicted"/>